<dbReference type="Proteomes" id="UP000505325">
    <property type="component" value="Chromosome"/>
</dbReference>
<keyword evidence="1" id="KW-0472">Membrane</keyword>
<reference evidence="3 4" key="1">
    <citation type="submission" date="2020-06" db="EMBL/GenBank/DDBJ databases">
        <title>Genome sequence of Paramixta manurensis strain PD-1.</title>
        <authorList>
            <person name="Lee C.W."/>
            <person name="Kim J."/>
        </authorList>
    </citation>
    <scope>NUCLEOTIDE SEQUENCE [LARGE SCALE GENOMIC DNA]</scope>
    <source>
        <strain evidence="3 4">PD-1</strain>
    </source>
</reference>
<name>A0A6M8UJZ6_9GAMM</name>
<proteinExistence type="predicted"/>
<dbReference type="InterPro" id="IPR043847">
    <property type="entry name" value="DUF5862"/>
</dbReference>
<gene>
    <name evidence="3" type="ORF">PMPD1_4342</name>
</gene>
<evidence type="ECO:0000259" key="2">
    <source>
        <dbReference type="Pfam" id="PF19180"/>
    </source>
</evidence>
<organism evidence="3 4">
    <name type="scientific">Paramixta manurensis</name>
    <dbReference type="NCBI Taxonomy" id="2740817"/>
    <lineage>
        <taxon>Bacteria</taxon>
        <taxon>Pseudomonadati</taxon>
        <taxon>Pseudomonadota</taxon>
        <taxon>Gammaproteobacteria</taxon>
        <taxon>Enterobacterales</taxon>
        <taxon>Erwiniaceae</taxon>
        <taxon>Paramixta</taxon>
    </lineage>
</organism>
<feature type="transmembrane region" description="Helical" evidence="1">
    <location>
        <begin position="51"/>
        <end position="72"/>
    </location>
</feature>
<dbReference type="AlphaFoldDB" id="A0A6M8UJZ6"/>
<keyword evidence="4" id="KW-1185">Reference proteome</keyword>
<dbReference type="Pfam" id="PF19180">
    <property type="entry name" value="DUF5862"/>
    <property type="match status" value="1"/>
</dbReference>
<keyword evidence="1" id="KW-0812">Transmembrane</keyword>
<evidence type="ECO:0000256" key="1">
    <source>
        <dbReference type="SAM" id="Phobius"/>
    </source>
</evidence>
<feature type="domain" description="DUF5862" evidence="2">
    <location>
        <begin position="26"/>
        <end position="89"/>
    </location>
</feature>
<dbReference type="EMBL" id="CP054212">
    <property type="protein sequence ID" value="QKJ89241.1"/>
    <property type="molecule type" value="Genomic_DNA"/>
</dbReference>
<evidence type="ECO:0000313" key="4">
    <source>
        <dbReference type="Proteomes" id="UP000505325"/>
    </source>
</evidence>
<keyword evidence="1" id="KW-1133">Transmembrane helix</keyword>
<accession>A0A6M8UJZ6</accession>
<evidence type="ECO:0000313" key="3">
    <source>
        <dbReference type="EMBL" id="QKJ89241.1"/>
    </source>
</evidence>
<protein>
    <recommendedName>
        <fullName evidence="2">DUF5862 domain-containing protein</fullName>
    </recommendedName>
</protein>
<dbReference type="KEGG" id="pmak:PMPD1_4342"/>
<dbReference type="RefSeq" id="WP_173636054.1">
    <property type="nucleotide sequence ID" value="NZ_CP054212.1"/>
</dbReference>
<sequence length="106" mass="10702">MRELNLMEVNAVSGGADTFFESVGAMIIGALEGATTGMMKAGIAGGSTGGILGVGVVSALVGLILGGVLGLVQGGVYGLVNGWDNTIETFNNATKQWFDQNSPLPK</sequence>